<sequence length="186" mass="21370">MTKKRTQLKAHPFQYMKRLFGVRGSGKLENSKEHLRKTHSDERREEDLEECEKLATPDEPKEQFDESELKLKEVQDVLKKARASSAPGPNGIQYRDVQCPVVLFAAAMNLITKSVEKPSRGPLISSGIRQPPIRAFMDSMTVTAITVIKGRWTLEVRRNDKLGHNEIQTQYIKKFCCERQSEKITL</sequence>
<evidence type="ECO:0000256" key="1">
    <source>
        <dbReference type="SAM" id="MobiDB-lite"/>
    </source>
</evidence>
<accession>A0A6J8EUM3</accession>
<dbReference type="Proteomes" id="UP000507470">
    <property type="component" value="Unassembled WGS sequence"/>
</dbReference>
<reference evidence="2 3" key="1">
    <citation type="submission" date="2020-06" db="EMBL/GenBank/DDBJ databases">
        <authorList>
            <person name="Li R."/>
            <person name="Bekaert M."/>
        </authorList>
    </citation>
    <scope>NUCLEOTIDE SEQUENCE [LARGE SCALE GENOMIC DNA]</scope>
    <source>
        <strain evidence="3">wild</strain>
    </source>
</reference>
<gene>
    <name evidence="2" type="ORF">MCOR_56168</name>
</gene>
<protein>
    <submittedName>
        <fullName evidence="2">Uncharacterized protein</fullName>
    </submittedName>
</protein>
<proteinExistence type="predicted"/>
<dbReference type="EMBL" id="CACVKT020009980">
    <property type="protein sequence ID" value="CAC5424244.1"/>
    <property type="molecule type" value="Genomic_DNA"/>
</dbReference>
<evidence type="ECO:0000313" key="2">
    <source>
        <dbReference type="EMBL" id="CAC5424244.1"/>
    </source>
</evidence>
<keyword evidence="3" id="KW-1185">Reference proteome</keyword>
<evidence type="ECO:0000313" key="3">
    <source>
        <dbReference type="Proteomes" id="UP000507470"/>
    </source>
</evidence>
<name>A0A6J8EUM3_MYTCO</name>
<organism evidence="2 3">
    <name type="scientific">Mytilus coruscus</name>
    <name type="common">Sea mussel</name>
    <dbReference type="NCBI Taxonomy" id="42192"/>
    <lineage>
        <taxon>Eukaryota</taxon>
        <taxon>Metazoa</taxon>
        <taxon>Spiralia</taxon>
        <taxon>Lophotrochozoa</taxon>
        <taxon>Mollusca</taxon>
        <taxon>Bivalvia</taxon>
        <taxon>Autobranchia</taxon>
        <taxon>Pteriomorphia</taxon>
        <taxon>Mytilida</taxon>
        <taxon>Mytiloidea</taxon>
        <taxon>Mytilidae</taxon>
        <taxon>Mytilinae</taxon>
        <taxon>Mytilus</taxon>
    </lineage>
</organism>
<feature type="region of interest" description="Disordered" evidence="1">
    <location>
        <begin position="24"/>
        <end position="65"/>
    </location>
</feature>
<feature type="compositionally biased region" description="Basic and acidic residues" evidence="1">
    <location>
        <begin position="29"/>
        <end position="65"/>
    </location>
</feature>
<dbReference type="AlphaFoldDB" id="A0A6J8EUM3"/>